<evidence type="ECO:0000256" key="3">
    <source>
        <dbReference type="ARBA" id="ARBA00022737"/>
    </source>
</evidence>
<feature type="domain" description="Autophagy-related protein 16" evidence="6">
    <location>
        <begin position="14"/>
        <end position="204"/>
    </location>
</feature>
<dbReference type="InterPro" id="IPR045160">
    <property type="entry name" value="ATG16"/>
</dbReference>
<dbReference type="SMART" id="SM00320">
    <property type="entry name" value="WD40"/>
    <property type="match status" value="2"/>
</dbReference>
<keyword evidence="5" id="KW-0175">Coiled coil</keyword>
<evidence type="ECO:0000256" key="5">
    <source>
        <dbReference type="SAM" id="Coils"/>
    </source>
</evidence>
<dbReference type="InterPro" id="IPR036322">
    <property type="entry name" value="WD40_repeat_dom_sf"/>
</dbReference>
<dbReference type="PaxDb" id="121845-A0A3Q0J2I5"/>
<dbReference type="STRING" id="121845.A0A3Q0J2I5"/>
<keyword evidence="2 4" id="KW-0853">WD repeat</keyword>
<keyword evidence="7" id="KW-1185">Reference proteome</keyword>
<dbReference type="GO" id="GO:0000421">
    <property type="term" value="C:autophagosome membrane"/>
    <property type="evidence" value="ECO:0007669"/>
    <property type="project" value="TreeGrafter"/>
</dbReference>
<evidence type="ECO:0000259" key="6">
    <source>
        <dbReference type="Pfam" id="PF08614"/>
    </source>
</evidence>
<dbReference type="PROSITE" id="PS50294">
    <property type="entry name" value="WD_REPEATS_REGION"/>
    <property type="match status" value="1"/>
</dbReference>
<dbReference type="AlphaFoldDB" id="A0A3Q0J2I5"/>
<protein>
    <submittedName>
        <fullName evidence="8">Autophagy-related protein 16-1-like isoform X1</fullName>
    </submittedName>
</protein>
<accession>A0A3Q0J2I5</accession>
<feature type="coiled-coil region" evidence="5">
    <location>
        <begin position="73"/>
        <end position="198"/>
    </location>
</feature>
<dbReference type="PANTHER" id="PTHR19878">
    <property type="entry name" value="AUTOPHAGY PROTEIN 16-LIKE"/>
    <property type="match status" value="1"/>
</dbReference>
<keyword evidence="3" id="KW-0677">Repeat</keyword>
<dbReference type="Pfam" id="PF08614">
    <property type="entry name" value="ATG16"/>
    <property type="match status" value="1"/>
</dbReference>
<sequence>MEHKDDSSQYRSIILNKLLDRNKRETNAFQDLVHFHNRLTDNASMLKNENLRLTVQNENLRVDLLRGPSGSSDRAAQEKIQMLEQKVLAQQEELTELHKKRSENVQLLIDINAKQVERENEITSLKNKVTELVTTNTKLKAEIQLYQTNNKELQVLNQMLKDEHQALQLAFTHLEEKLRKSQDDNREMVERLMKYKSKDVEKLNEENENFIRIKNIRLQKELEEAAKDMRGISPDAYMKDIGPVVCTSAVPTKASFHFEAHEGEISCAKWSPVDRVLATGGADRKVKLWDISKGVPEKKGLLVGCNAGVMSIDFDSTGTLCLGASNDFASRVWTVQDQRMRVSHVTFLRQYLGSLTFLLGLKFSICVVLYPQALNSLRNLSVTCNWRILTPYTVRTIGGLTLYKLGVQKQSESRNRQLATDMSKP</sequence>
<feature type="repeat" description="WD" evidence="4">
    <location>
        <begin position="258"/>
        <end position="299"/>
    </location>
</feature>
<dbReference type="InterPro" id="IPR013923">
    <property type="entry name" value="Autophagy-rel_prot_16_dom"/>
</dbReference>
<evidence type="ECO:0000313" key="8">
    <source>
        <dbReference type="RefSeq" id="XP_026682636.1"/>
    </source>
</evidence>
<dbReference type="GO" id="GO:0000045">
    <property type="term" value="P:autophagosome assembly"/>
    <property type="evidence" value="ECO:0007669"/>
    <property type="project" value="InterPro"/>
</dbReference>
<evidence type="ECO:0000256" key="4">
    <source>
        <dbReference type="PROSITE-ProRule" id="PRU00221"/>
    </source>
</evidence>
<evidence type="ECO:0000256" key="2">
    <source>
        <dbReference type="ARBA" id="ARBA00022574"/>
    </source>
</evidence>
<proteinExistence type="inferred from homology"/>
<dbReference type="Gene3D" id="2.130.10.10">
    <property type="entry name" value="YVTN repeat-like/Quinoprotein amine dehydrogenase"/>
    <property type="match status" value="1"/>
</dbReference>
<evidence type="ECO:0000256" key="1">
    <source>
        <dbReference type="ARBA" id="ARBA00009271"/>
    </source>
</evidence>
<dbReference type="GO" id="GO:0034045">
    <property type="term" value="C:phagophore assembly site membrane"/>
    <property type="evidence" value="ECO:0007669"/>
    <property type="project" value="TreeGrafter"/>
</dbReference>
<dbReference type="CDD" id="cd22887">
    <property type="entry name" value="Atg16_CCD"/>
    <property type="match status" value="1"/>
</dbReference>
<evidence type="ECO:0000313" key="7">
    <source>
        <dbReference type="Proteomes" id="UP000079169"/>
    </source>
</evidence>
<dbReference type="InterPro" id="IPR015943">
    <property type="entry name" value="WD40/YVTN_repeat-like_dom_sf"/>
</dbReference>
<name>A0A3Q0J2I5_DIACI</name>
<gene>
    <name evidence="8" type="primary">LOC103513712</name>
</gene>
<organism evidence="7 8">
    <name type="scientific">Diaphorina citri</name>
    <name type="common">Asian citrus psyllid</name>
    <dbReference type="NCBI Taxonomy" id="121845"/>
    <lineage>
        <taxon>Eukaryota</taxon>
        <taxon>Metazoa</taxon>
        <taxon>Ecdysozoa</taxon>
        <taxon>Arthropoda</taxon>
        <taxon>Hexapoda</taxon>
        <taxon>Insecta</taxon>
        <taxon>Pterygota</taxon>
        <taxon>Neoptera</taxon>
        <taxon>Paraneoptera</taxon>
        <taxon>Hemiptera</taxon>
        <taxon>Sternorrhyncha</taxon>
        <taxon>Psylloidea</taxon>
        <taxon>Psyllidae</taxon>
        <taxon>Diaphorininae</taxon>
        <taxon>Diaphorina</taxon>
    </lineage>
</organism>
<dbReference type="RefSeq" id="XP_026682636.1">
    <property type="nucleotide sequence ID" value="XM_026826835.1"/>
</dbReference>
<dbReference type="InterPro" id="IPR019775">
    <property type="entry name" value="WD40_repeat_CS"/>
</dbReference>
<dbReference type="InterPro" id="IPR001680">
    <property type="entry name" value="WD40_rpt"/>
</dbReference>
<dbReference type="GO" id="GO:0043495">
    <property type="term" value="F:protein-membrane adaptor activity"/>
    <property type="evidence" value="ECO:0007669"/>
    <property type="project" value="TreeGrafter"/>
</dbReference>
<dbReference type="SUPFAM" id="SSF50978">
    <property type="entry name" value="WD40 repeat-like"/>
    <property type="match status" value="1"/>
</dbReference>
<dbReference type="PROSITE" id="PS50082">
    <property type="entry name" value="WD_REPEATS_2"/>
    <property type="match status" value="1"/>
</dbReference>
<dbReference type="Pfam" id="PF00400">
    <property type="entry name" value="WD40"/>
    <property type="match status" value="1"/>
</dbReference>
<dbReference type="GeneID" id="103513712"/>
<reference evidence="8" key="1">
    <citation type="submission" date="2025-08" db="UniProtKB">
        <authorList>
            <consortium name="RefSeq"/>
        </authorList>
    </citation>
    <scope>IDENTIFICATION</scope>
</reference>
<dbReference type="GO" id="GO:0034274">
    <property type="term" value="C:Atg12-Atg5-Atg16 complex"/>
    <property type="evidence" value="ECO:0007669"/>
    <property type="project" value="TreeGrafter"/>
</dbReference>
<comment type="similarity">
    <text evidence="1">Belongs to the WD repeat ATG16 family.</text>
</comment>
<dbReference type="PROSITE" id="PS00678">
    <property type="entry name" value="WD_REPEATS_1"/>
    <property type="match status" value="1"/>
</dbReference>
<dbReference type="PANTHER" id="PTHR19878:SF8">
    <property type="entry name" value="AUTOPHAGY-RELATED 16, ISOFORM F"/>
    <property type="match status" value="1"/>
</dbReference>
<dbReference type="Proteomes" id="UP000079169">
    <property type="component" value="Unplaced"/>
</dbReference>